<evidence type="ECO:0000313" key="3">
    <source>
        <dbReference type="EMBL" id="QTA79170.1"/>
    </source>
</evidence>
<dbReference type="Proteomes" id="UP000663720">
    <property type="component" value="Chromosome"/>
</dbReference>
<proteinExistence type="predicted"/>
<accession>A0A975GFH0</accession>
<keyword evidence="4" id="KW-1185">Reference proteome</keyword>
<gene>
    <name evidence="3" type="ORF">dnl_14240</name>
</gene>
<organism evidence="3 4">
    <name type="scientific">Desulfonema limicola</name>
    <dbReference type="NCBI Taxonomy" id="45656"/>
    <lineage>
        <taxon>Bacteria</taxon>
        <taxon>Pseudomonadati</taxon>
        <taxon>Thermodesulfobacteriota</taxon>
        <taxon>Desulfobacteria</taxon>
        <taxon>Desulfobacterales</taxon>
        <taxon>Desulfococcaceae</taxon>
        <taxon>Desulfonema</taxon>
    </lineage>
</organism>
<dbReference type="EMBL" id="CP061799">
    <property type="protein sequence ID" value="QTA79170.1"/>
    <property type="molecule type" value="Genomic_DNA"/>
</dbReference>
<evidence type="ECO:0000313" key="4">
    <source>
        <dbReference type="Proteomes" id="UP000663720"/>
    </source>
</evidence>
<dbReference type="KEGG" id="dli:dnl_14240"/>
<name>A0A975GFH0_9BACT</name>
<dbReference type="SMART" id="SM00287">
    <property type="entry name" value="SH3b"/>
    <property type="match status" value="1"/>
</dbReference>
<evidence type="ECO:0000259" key="2">
    <source>
        <dbReference type="SMART" id="SM00287"/>
    </source>
</evidence>
<feature type="chain" id="PRO_5036718484" evidence="1">
    <location>
        <begin position="35"/>
        <end position="176"/>
    </location>
</feature>
<dbReference type="RefSeq" id="WP_207690947.1">
    <property type="nucleotide sequence ID" value="NZ_CP061799.1"/>
</dbReference>
<evidence type="ECO:0000256" key="1">
    <source>
        <dbReference type="SAM" id="SignalP"/>
    </source>
</evidence>
<feature type="signal peptide" evidence="1">
    <location>
        <begin position="1"/>
        <end position="34"/>
    </location>
</feature>
<reference evidence="3" key="1">
    <citation type="journal article" date="2021" name="Microb. Physiol.">
        <title>Proteogenomic Insights into the Physiology of Marine, Sulfate-Reducing, Filamentous Desulfonema limicola and Desulfonema magnum.</title>
        <authorList>
            <person name="Schnaars V."/>
            <person name="Wohlbrand L."/>
            <person name="Scheve S."/>
            <person name="Hinrichs C."/>
            <person name="Reinhardt R."/>
            <person name="Rabus R."/>
        </authorList>
    </citation>
    <scope>NUCLEOTIDE SEQUENCE</scope>
    <source>
        <strain evidence="3">5ac10</strain>
    </source>
</reference>
<feature type="domain" description="SH3b" evidence="2">
    <location>
        <begin position="37"/>
        <end position="101"/>
    </location>
</feature>
<dbReference type="InterPro" id="IPR003646">
    <property type="entry name" value="SH3-like_bac-type"/>
</dbReference>
<sequence length="176" mass="19361">MKSLESRVRIFKFQTRLLCCILFMILLTVPIAWAAGQKTMSVQVKQVQVRESPSFTGRILGNLGYGDQVAVYEEKGGWIKVHMQGKGINGWIHQTALSSKKIKLSAGAENVAKYASSDEVALAGKGFNKQVEGEFKAKNPNMDFTWVDKMESIKISSSEILSFIQAGGLNTQGGEK</sequence>
<dbReference type="AlphaFoldDB" id="A0A975GFH0"/>
<dbReference type="Pfam" id="PF08239">
    <property type="entry name" value="SH3_3"/>
    <property type="match status" value="1"/>
</dbReference>
<dbReference type="Gene3D" id="2.30.30.40">
    <property type="entry name" value="SH3 Domains"/>
    <property type="match status" value="1"/>
</dbReference>
<keyword evidence="1" id="KW-0732">Signal</keyword>
<protein>
    <submittedName>
        <fullName evidence="3">SH3 domain-containing protein</fullName>
    </submittedName>
</protein>